<dbReference type="AlphaFoldDB" id="A0A2N0D9L3"/>
<protein>
    <submittedName>
        <fullName evidence="2">Uncharacterized protein</fullName>
    </submittedName>
</protein>
<reference evidence="2 3" key="1">
    <citation type="submission" date="2017-11" db="EMBL/GenBank/DDBJ databases">
        <authorList>
            <person name="Han C.G."/>
        </authorList>
    </citation>
    <scope>NUCLEOTIDE SEQUENCE [LARGE SCALE GENOMIC DNA]</scope>
    <source>
        <strain evidence="2 3">HCNT1</strain>
    </source>
</reference>
<comment type="caution">
    <text evidence="2">The sequence shown here is derived from an EMBL/GenBank/DDBJ whole genome shotgun (WGS) entry which is preliminary data.</text>
</comment>
<organism evidence="2 3">
    <name type="scientific">Rhizobium sullae</name>
    <name type="common">Rhizobium hedysari</name>
    <dbReference type="NCBI Taxonomy" id="50338"/>
    <lineage>
        <taxon>Bacteria</taxon>
        <taxon>Pseudomonadati</taxon>
        <taxon>Pseudomonadota</taxon>
        <taxon>Alphaproteobacteria</taxon>
        <taxon>Hyphomicrobiales</taxon>
        <taxon>Rhizobiaceae</taxon>
        <taxon>Rhizobium/Agrobacterium group</taxon>
        <taxon>Rhizobium</taxon>
    </lineage>
</organism>
<reference evidence="2 3" key="2">
    <citation type="submission" date="2017-12" db="EMBL/GenBank/DDBJ databases">
        <title>Genome sequence of Rhizobium sullae HCNT1 isolated from Sulla coronaria nodules and featuring peculiar denitrification phenotypes.</title>
        <authorList>
            <person name="De Diego-Diaz B."/>
            <person name="Treu L."/>
            <person name="Campanaro S."/>
            <person name="Da Silva Duarte V."/>
            <person name="Basaglia M."/>
            <person name="Favaro L."/>
            <person name="Casella S."/>
            <person name="Squartini A."/>
        </authorList>
    </citation>
    <scope>NUCLEOTIDE SEQUENCE [LARGE SCALE GENOMIC DNA]</scope>
    <source>
        <strain evidence="2 3">HCNT1</strain>
    </source>
</reference>
<evidence type="ECO:0000313" key="2">
    <source>
        <dbReference type="EMBL" id="PKA42800.1"/>
    </source>
</evidence>
<sequence length="72" mass="7947">MQLRLAFLTAMEGTTAPDEGQMVVLNKRRNSGHYRDRDIGCQEALEPVFPDLAKGLTPDGTRHPGLLTPERG</sequence>
<dbReference type="Proteomes" id="UP000232164">
    <property type="component" value="Unassembled WGS sequence"/>
</dbReference>
<name>A0A2N0D9L3_RHISU</name>
<dbReference type="EMBL" id="PIQN01000009">
    <property type="protein sequence ID" value="PKA42800.1"/>
    <property type="molecule type" value="Genomic_DNA"/>
</dbReference>
<gene>
    <name evidence="2" type="ORF">CWR43_15405</name>
</gene>
<evidence type="ECO:0000313" key="3">
    <source>
        <dbReference type="Proteomes" id="UP000232164"/>
    </source>
</evidence>
<accession>A0A2N0D9L3</accession>
<evidence type="ECO:0000256" key="1">
    <source>
        <dbReference type="SAM" id="MobiDB-lite"/>
    </source>
</evidence>
<proteinExistence type="predicted"/>
<feature type="region of interest" description="Disordered" evidence="1">
    <location>
        <begin position="52"/>
        <end position="72"/>
    </location>
</feature>